<organism evidence="1 2">
    <name type="scientific">Hyaloscypha hepaticicola</name>
    <dbReference type="NCBI Taxonomy" id="2082293"/>
    <lineage>
        <taxon>Eukaryota</taxon>
        <taxon>Fungi</taxon>
        <taxon>Dikarya</taxon>
        <taxon>Ascomycota</taxon>
        <taxon>Pezizomycotina</taxon>
        <taxon>Leotiomycetes</taxon>
        <taxon>Helotiales</taxon>
        <taxon>Hyaloscyphaceae</taxon>
        <taxon>Hyaloscypha</taxon>
    </lineage>
</organism>
<protein>
    <submittedName>
        <fullName evidence="1">Uncharacterized protein</fullName>
    </submittedName>
</protein>
<evidence type="ECO:0000313" key="1">
    <source>
        <dbReference type="EMBL" id="PMD12879.1"/>
    </source>
</evidence>
<dbReference type="Proteomes" id="UP000235672">
    <property type="component" value="Unassembled WGS sequence"/>
</dbReference>
<gene>
    <name evidence="1" type="ORF">NA56DRAFT_586445</name>
</gene>
<name>A0A2J6PFY2_9HELO</name>
<feature type="non-terminal residue" evidence="1">
    <location>
        <position position="1"/>
    </location>
</feature>
<proteinExistence type="predicted"/>
<reference evidence="1 2" key="1">
    <citation type="submission" date="2016-05" db="EMBL/GenBank/DDBJ databases">
        <title>A degradative enzymes factory behind the ericoid mycorrhizal symbiosis.</title>
        <authorList>
            <consortium name="DOE Joint Genome Institute"/>
            <person name="Martino E."/>
            <person name="Morin E."/>
            <person name="Grelet G."/>
            <person name="Kuo A."/>
            <person name="Kohler A."/>
            <person name="Daghino S."/>
            <person name="Barry K."/>
            <person name="Choi C."/>
            <person name="Cichocki N."/>
            <person name="Clum A."/>
            <person name="Copeland A."/>
            <person name="Hainaut M."/>
            <person name="Haridas S."/>
            <person name="Labutti K."/>
            <person name="Lindquist E."/>
            <person name="Lipzen A."/>
            <person name="Khouja H.-R."/>
            <person name="Murat C."/>
            <person name="Ohm R."/>
            <person name="Olson A."/>
            <person name="Spatafora J."/>
            <person name="Veneault-Fourrey C."/>
            <person name="Henrissat B."/>
            <person name="Grigoriev I."/>
            <person name="Martin F."/>
            <person name="Perotto S."/>
        </authorList>
    </citation>
    <scope>NUCLEOTIDE SEQUENCE [LARGE SCALE GENOMIC DNA]</scope>
    <source>
        <strain evidence="1 2">UAMH 7357</strain>
    </source>
</reference>
<accession>A0A2J6PFY2</accession>
<sequence length="154" mass="17382">VFIFHAEDNPDSTPSDFRQSDSKRHPSAMLKIMGIYCIKNPVESKDRVKGHCKVIPVSIFVSTNIAEETFGGVGLKEGPIHEKVPYRYRYSIDGCKSDENCKIFPSPVDSVHAESGIVQYRREIFATVDEMRKYVLSIIVTTNALQCAPDSRKR</sequence>
<evidence type="ECO:0000313" key="2">
    <source>
        <dbReference type="Proteomes" id="UP000235672"/>
    </source>
</evidence>
<dbReference type="OrthoDB" id="10389371at2759"/>
<keyword evidence="2" id="KW-1185">Reference proteome</keyword>
<dbReference type="AlphaFoldDB" id="A0A2J6PFY2"/>
<dbReference type="EMBL" id="KZ613540">
    <property type="protein sequence ID" value="PMD12879.1"/>
    <property type="molecule type" value="Genomic_DNA"/>
</dbReference>